<keyword evidence="2" id="KW-1185">Reference proteome</keyword>
<proteinExistence type="predicted"/>
<dbReference type="Proteomes" id="UP000007382">
    <property type="component" value="Chromosome"/>
</dbReference>
<dbReference type="RefSeq" id="WP_014450142.1">
    <property type="nucleotide sequence ID" value="NC_017094.1"/>
</dbReference>
<name>I0IQV9_LEPFC</name>
<protein>
    <submittedName>
        <fullName evidence="1">Uncharacterized protein</fullName>
    </submittedName>
</protein>
<gene>
    <name evidence="1" type="ordered locus">LFE_1983</name>
</gene>
<evidence type="ECO:0000313" key="1">
    <source>
        <dbReference type="EMBL" id="BAM07658.1"/>
    </source>
</evidence>
<dbReference type="EMBL" id="AP012342">
    <property type="protein sequence ID" value="BAM07658.1"/>
    <property type="molecule type" value="Genomic_DNA"/>
</dbReference>
<dbReference type="PATRIC" id="fig|1162668.3.peg.2348"/>
<dbReference type="AlphaFoldDB" id="I0IQV9"/>
<reference evidence="1 2" key="1">
    <citation type="journal article" date="2012" name="J. Bacteriol.">
        <title>Complete Genome Sequence of Leptospirillum ferrooxidans Strain C2-3, Isolated from a Fresh Volcanic Ash Deposit on the Island of Miyake, Japan.</title>
        <authorList>
            <person name="Fujimura R."/>
            <person name="Sato Y."/>
            <person name="Nishizawa T."/>
            <person name="Oshima K."/>
            <person name="Kim S.-W."/>
            <person name="Hattori M."/>
            <person name="Kamijo T."/>
            <person name="Ohta H."/>
        </authorList>
    </citation>
    <scope>NUCLEOTIDE SEQUENCE [LARGE SCALE GENOMIC DNA]</scope>
    <source>
        <strain evidence="1 2">C2-3</strain>
    </source>
</reference>
<evidence type="ECO:0000313" key="2">
    <source>
        <dbReference type="Proteomes" id="UP000007382"/>
    </source>
</evidence>
<sequence>MKEDFFKILIHRGSVSLVSSASFESRKIARSKVDCVFVGNGHSLCRIFTRHSVYSRFSKVAIFSY</sequence>
<organism evidence="1 2">
    <name type="scientific">Leptospirillum ferrooxidans (strain C2-3)</name>
    <dbReference type="NCBI Taxonomy" id="1162668"/>
    <lineage>
        <taxon>Bacteria</taxon>
        <taxon>Pseudomonadati</taxon>
        <taxon>Nitrospirota</taxon>
        <taxon>Nitrospiria</taxon>
        <taxon>Nitrospirales</taxon>
        <taxon>Nitrospiraceae</taxon>
        <taxon>Leptospirillum</taxon>
    </lineage>
</organism>
<reference evidence="2" key="2">
    <citation type="submission" date="2012-03" db="EMBL/GenBank/DDBJ databases">
        <title>The complete genome sequence of the pioneer microbe on fresh volcanic deposit, Leptospirillum ferrooxidans strain C2-3.</title>
        <authorList>
            <person name="Fujimura R."/>
            <person name="Sato Y."/>
            <person name="Nishizawa T."/>
            <person name="Nanba K."/>
            <person name="Oshima K."/>
            <person name="Hattori M."/>
            <person name="Kamijo T."/>
            <person name="Ohta H."/>
        </authorList>
    </citation>
    <scope>NUCLEOTIDE SEQUENCE [LARGE SCALE GENOMIC DNA]</scope>
    <source>
        <strain evidence="2">C2-3</strain>
    </source>
</reference>
<accession>I0IQV9</accession>
<dbReference type="HOGENOM" id="CLU_2844517_0_0_0"/>
<dbReference type="KEGG" id="lfc:LFE_1983"/>